<organism evidence="1 2">
    <name type="scientific">Roseateles flavus</name>
    <dbReference type="NCBI Taxonomy" id="3149041"/>
    <lineage>
        <taxon>Bacteria</taxon>
        <taxon>Pseudomonadati</taxon>
        <taxon>Pseudomonadota</taxon>
        <taxon>Betaproteobacteria</taxon>
        <taxon>Burkholderiales</taxon>
        <taxon>Sphaerotilaceae</taxon>
        <taxon>Roseateles</taxon>
    </lineage>
</organism>
<dbReference type="EMBL" id="JBDPZC010000023">
    <property type="protein sequence ID" value="MEO3715900.1"/>
    <property type="molecule type" value="Genomic_DNA"/>
</dbReference>
<keyword evidence="1" id="KW-0378">Hydrolase</keyword>
<gene>
    <name evidence="1" type="ORF">ABDJ40_24260</name>
</gene>
<reference evidence="1 2" key="1">
    <citation type="submission" date="2024-05" db="EMBL/GenBank/DDBJ databases">
        <title>Roseateles sp. 2.12 16S ribosomal RNA gene Genome sequencing and assembly.</title>
        <authorList>
            <person name="Woo H."/>
        </authorList>
    </citation>
    <scope>NUCLEOTIDE SEQUENCE [LARGE SCALE GENOMIC DNA]</scope>
    <source>
        <strain evidence="1 2">2.12</strain>
    </source>
</reference>
<name>A0ABV0GLG4_9BURK</name>
<comment type="caution">
    <text evidence="1">The sequence shown here is derived from an EMBL/GenBank/DDBJ whole genome shotgun (WGS) entry which is preliminary data.</text>
</comment>
<evidence type="ECO:0000313" key="2">
    <source>
        <dbReference type="Proteomes" id="UP001462640"/>
    </source>
</evidence>
<accession>A0ABV0GLG4</accession>
<keyword evidence="1" id="KW-0255">Endonuclease</keyword>
<keyword evidence="1" id="KW-0540">Nuclease</keyword>
<dbReference type="GO" id="GO:0004519">
    <property type="term" value="F:endonuclease activity"/>
    <property type="evidence" value="ECO:0007669"/>
    <property type="project" value="UniProtKB-KW"/>
</dbReference>
<proteinExistence type="predicted"/>
<dbReference type="Proteomes" id="UP001462640">
    <property type="component" value="Unassembled WGS sequence"/>
</dbReference>
<protein>
    <submittedName>
        <fullName evidence="1">Type I restriction endonuclease subunit M</fullName>
    </submittedName>
</protein>
<keyword evidence="2" id="KW-1185">Reference proteome</keyword>
<evidence type="ECO:0000313" key="1">
    <source>
        <dbReference type="EMBL" id="MEO3715900.1"/>
    </source>
</evidence>
<dbReference type="RefSeq" id="WP_347613646.1">
    <property type="nucleotide sequence ID" value="NZ_JBDPZC010000023.1"/>
</dbReference>
<sequence length="107" mass="11733">MTDSKKAVAPPHGRFKLGSLTATPGALALLQRLGVLPLSLLLRHARGDFGELGAEDLTRNEEAIAMGFRVFSAYSLVDVRDPSKVHRCWVITEADRSVTTLLLPEEY</sequence>